<keyword evidence="1" id="KW-0472">Membrane</keyword>
<accession>A0A2M8L745</accession>
<organism evidence="2 3">
    <name type="scientific">Candidatus Shapirobacteria bacterium CG10_big_fil_rev_8_21_14_0_10_48_15</name>
    <dbReference type="NCBI Taxonomy" id="1974484"/>
    <lineage>
        <taxon>Bacteria</taxon>
        <taxon>Candidatus Shapironibacteriota</taxon>
    </lineage>
</organism>
<feature type="transmembrane region" description="Helical" evidence="1">
    <location>
        <begin position="6"/>
        <end position="25"/>
    </location>
</feature>
<dbReference type="EMBL" id="PFEM01000025">
    <property type="protein sequence ID" value="PJE70059.1"/>
    <property type="molecule type" value="Genomic_DNA"/>
</dbReference>
<keyword evidence="1" id="KW-1133">Transmembrane helix</keyword>
<comment type="caution">
    <text evidence="2">The sequence shown here is derived from an EMBL/GenBank/DDBJ whole genome shotgun (WGS) entry which is preliminary data.</text>
</comment>
<proteinExistence type="predicted"/>
<name>A0A2M8L745_9BACT</name>
<evidence type="ECO:0000313" key="2">
    <source>
        <dbReference type="EMBL" id="PJE70059.1"/>
    </source>
</evidence>
<protein>
    <submittedName>
        <fullName evidence="2">Uncharacterized protein</fullName>
    </submittedName>
</protein>
<reference evidence="3" key="1">
    <citation type="submission" date="2017-09" db="EMBL/GenBank/DDBJ databases">
        <title>Depth-based differentiation of microbial function through sediment-hosted aquifers and enrichment of novel symbionts in the deep terrestrial subsurface.</title>
        <authorList>
            <person name="Probst A.J."/>
            <person name="Ladd B."/>
            <person name="Jarett J.K."/>
            <person name="Geller-Mcgrath D.E."/>
            <person name="Sieber C.M.K."/>
            <person name="Emerson J.B."/>
            <person name="Anantharaman K."/>
            <person name="Thomas B.C."/>
            <person name="Malmstrom R."/>
            <person name="Stieglmeier M."/>
            <person name="Klingl A."/>
            <person name="Woyke T."/>
            <person name="Ryan C.M."/>
            <person name="Banfield J.F."/>
        </authorList>
    </citation>
    <scope>NUCLEOTIDE SEQUENCE [LARGE SCALE GENOMIC DNA]</scope>
</reference>
<sequence>MLQKVAEALIFGIGGVIVISVLMEFRWHNRALTIARLVFFVLLTASAVIIGNGTLIVVSTLGVVASVTLLAQPNPRTKAL</sequence>
<evidence type="ECO:0000256" key="1">
    <source>
        <dbReference type="SAM" id="Phobius"/>
    </source>
</evidence>
<keyword evidence="1" id="KW-0812">Transmembrane</keyword>
<dbReference type="Proteomes" id="UP000231579">
    <property type="component" value="Unassembled WGS sequence"/>
</dbReference>
<dbReference type="AlphaFoldDB" id="A0A2M8L745"/>
<evidence type="ECO:0000313" key="3">
    <source>
        <dbReference type="Proteomes" id="UP000231579"/>
    </source>
</evidence>
<feature type="transmembrane region" description="Helical" evidence="1">
    <location>
        <begin position="37"/>
        <end position="70"/>
    </location>
</feature>
<gene>
    <name evidence="2" type="ORF">COU97_01685</name>
</gene>